<evidence type="ECO:0000313" key="1">
    <source>
        <dbReference type="EMBL" id="PZR07393.1"/>
    </source>
</evidence>
<gene>
    <name evidence="1" type="ORF">DI536_27450</name>
</gene>
<reference evidence="1 2" key="1">
    <citation type="submission" date="2017-08" db="EMBL/GenBank/DDBJ databases">
        <title>Infants hospitalized years apart are colonized by the same room-sourced microbial strains.</title>
        <authorList>
            <person name="Brooks B."/>
            <person name="Olm M.R."/>
            <person name="Firek B.A."/>
            <person name="Baker R."/>
            <person name="Thomas B.C."/>
            <person name="Morowitz M.J."/>
            <person name="Banfield J.F."/>
        </authorList>
    </citation>
    <scope>NUCLEOTIDE SEQUENCE [LARGE SCALE GENOMIC DNA]</scope>
    <source>
        <strain evidence="1">S2_003_000_R2_14</strain>
    </source>
</reference>
<dbReference type="Proteomes" id="UP000249061">
    <property type="component" value="Unassembled WGS sequence"/>
</dbReference>
<organism evidence="1 2">
    <name type="scientific">Archangium gephyra</name>
    <dbReference type="NCBI Taxonomy" id="48"/>
    <lineage>
        <taxon>Bacteria</taxon>
        <taxon>Pseudomonadati</taxon>
        <taxon>Myxococcota</taxon>
        <taxon>Myxococcia</taxon>
        <taxon>Myxococcales</taxon>
        <taxon>Cystobacterineae</taxon>
        <taxon>Archangiaceae</taxon>
        <taxon>Archangium</taxon>
    </lineage>
</organism>
<dbReference type="AlphaFoldDB" id="A0A2W5T3C8"/>
<proteinExistence type="predicted"/>
<accession>A0A2W5T3C8</accession>
<dbReference type="EMBL" id="QFQP01000031">
    <property type="protein sequence ID" value="PZR07393.1"/>
    <property type="molecule type" value="Genomic_DNA"/>
</dbReference>
<comment type="caution">
    <text evidence="1">The sequence shown here is derived from an EMBL/GenBank/DDBJ whole genome shotgun (WGS) entry which is preliminary data.</text>
</comment>
<sequence>MAVHLRLVSNQSAPTLRVPRRHHAIRECLTHLEAAWERQFKDPRLVDLRPSVRQLPLLVQCALRVHDRREANGALILGLDSPGPEGRPQRWPVLVARVQRLVLLFSRSGALDAAGRLVPSPSRPISPGERWTRIDWASDVTRTNWY</sequence>
<name>A0A2W5T3C8_9BACT</name>
<evidence type="ECO:0000313" key="2">
    <source>
        <dbReference type="Proteomes" id="UP000249061"/>
    </source>
</evidence>
<protein>
    <submittedName>
        <fullName evidence="1">Uncharacterized protein</fullName>
    </submittedName>
</protein>